<gene>
    <name evidence="5" type="ORF">B0X71_04195</name>
</gene>
<dbReference type="Pfam" id="PF00535">
    <property type="entry name" value="Glycos_transf_2"/>
    <property type="match status" value="1"/>
</dbReference>
<keyword evidence="6" id="KW-1185">Reference proteome</keyword>
<evidence type="ECO:0000313" key="5">
    <source>
        <dbReference type="EMBL" id="AQQ52393.1"/>
    </source>
</evidence>
<feature type="domain" description="Glycosyltransferase 2-like" evidence="4">
    <location>
        <begin position="10"/>
        <end position="125"/>
    </location>
</feature>
<evidence type="ECO:0000259" key="4">
    <source>
        <dbReference type="Pfam" id="PF00535"/>
    </source>
</evidence>
<dbReference type="PANTHER" id="PTHR22916:SF51">
    <property type="entry name" value="GLYCOSYLTRANSFERASE EPSH-RELATED"/>
    <property type="match status" value="1"/>
</dbReference>
<keyword evidence="2" id="KW-0328">Glycosyltransferase</keyword>
<evidence type="ECO:0000256" key="2">
    <source>
        <dbReference type="ARBA" id="ARBA00022676"/>
    </source>
</evidence>
<evidence type="ECO:0000256" key="3">
    <source>
        <dbReference type="ARBA" id="ARBA00022679"/>
    </source>
</evidence>
<dbReference type="InterPro" id="IPR029044">
    <property type="entry name" value="Nucleotide-diphossugar_trans"/>
</dbReference>
<organism evidence="5 6">
    <name type="scientific">Planococcus lenghuensis</name>
    <dbReference type="NCBI Taxonomy" id="2213202"/>
    <lineage>
        <taxon>Bacteria</taxon>
        <taxon>Bacillati</taxon>
        <taxon>Bacillota</taxon>
        <taxon>Bacilli</taxon>
        <taxon>Bacillales</taxon>
        <taxon>Caryophanaceae</taxon>
        <taxon>Planococcus</taxon>
    </lineage>
</organism>
<evidence type="ECO:0000256" key="1">
    <source>
        <dbReference type="ARBA" id="ARBA00006739"/>
    </source>
</evidence>
<accession>A0A1Q2KW72</accession>
<dbReference type="GO" id="GO:0016757">
    <property type="term" value="F:glycosyltransferase activity"/>
    <property type="evidence" value="ECO:0007669"/>
    <property type="project" value="UniProtKB-KW"/>
</dbReference>
<dbReference type="OrthoDB" id="396512at2"/>
<sequence>MQQTQLKRVSVIVPVYNAEAHLHYSVASILKQTYKNIELILINDGSADDSGRLCENYAEKDTRVKVIHQANAGPSAARNAGLEAATGTYIQFADSDDFLEPEMTEKLVRAMRSDTQLVICGYKDVLWNGSDIICLKSSSFKKAGTYRKFELLPWFGELFKDYYIHFNWNKLYDAALIRDMGIVFDQEIIRGEDLLFNLNYLDRCHGINILPEALYNYSHSNDQSITSIFRPNLFENQQMLLAEVRSFLCRNQVYSGQNKESIENFYLMRIEACFSNLFHPNSTLSARSIKKYMEEIIFDKQVNESVLYLQRCDFEKKLLGKLIRSRAIDVLYGYYYGKSLLKRRMQAFNVAPRKWV</sequence>
<name>A0A1Q2KW72_9BACL</name>
<dbReference type="KEGG" id="pmar:B0X71_04195"/>
<dbReference type="EMBL" id="CP019640">
    <property type="protein sequence ID" value="AQQ52393.1"/>
    <property type="molecule type" value="Genomic_DNA"/>
</dbReference>
<dbReference type="AlphaFoldDB" id="A0A1Q2KW72"/>
<dbReference type="SUPFAM" id="SSF53448">
    <property type="entry name" value="Nucleotide-diphospho-sugar transferases"/>
    <property type="match status" value="1"/>
</dbReference>
<proteinExistence type="inferred from homology"/>
<dbReference type="PANTHER" id="PTHR22916">
    <property type="entry name" value="GLYCOSYLTRANSFERASE"/>
    <property type="match status" value="1"/>
</dbReference>
<dbReference type="CDD" id="cd00761">
    <property type="entry name" value="Glyco_tranf_GTA_type"/>
    <property type="match status" value="1"/>
</dbReference>
<protein>
    <recommendedName>
        <fullName evidence="4">Glycosyltransferase 2-like domain-containing protein</fullName>
    </recommendedName>
</protein>
<dbReference type="RefSeq" id="WP_077588276.1">
    <property type="nucleotide sequence ID" value="NZ_CP019640.1"/>
</dbReference>
<evidence type="ECO:0000313" key="6">
    <source>
        <dbReference type="Proteomes" id="UP000188184"/>
    </source>
</evidence>
<dbReference type="Gene3D" id="3.90.550.10">
    <property type="entry name" value="Spore Coat Polysaccharide Biosynthesis Protein SpsA, Chain A"/>
    <property type="match status" value="1"/>
</dbReference>
<keyword evidence="3" id="KW-0808">Transferase</keyword>
<dbReference type="InterPro" id="IPR001173">
    <property type="entry name" value="Glyco_trans_2-like"/>
</dbReference>
<comment type="similarity">
    <text evidence="1">Belongs to the glycosyltransferase 2 family.</text>
</comment>
<reference evidence="5 6" key="1">
    <citation type="submission" date="2017-02" db="EMBL/GenBank/DDBJ databases">
        <title>The complete genomic sequence of a novel cold adapted crude oil-degrading bacterium Planococcus qaidamina Y42.</title>
        <authorList>
            <person name="Yang R."/>
        </authorList>
    </citation>
    <scope>NUCLEOTIDE SEQUENCE [LARGE SCALE GENOMIC DNA]</scope>
    <source>
        <strain evidence="5 6">Y42</strain>
    </source>
</reference>
<dbReference type="Proteomes" id="UP000188184">
    <property type="component" value="Chromosome"/>
</dbReference>